<dbReference type="EMBL" id="JAHRIN010008930">
    <property type="protein sequence ID" value="MEQ2194099.1"/>
    <property type="molecule type" value="Genomic_DNA"/>
</dbReference>
<name>A0ABV0QE56_9TELE</name>
<reference evidence="3 4" key="1">
    <citation type="submission" date="2021-06" db="EMBL/GenBank/DDBJ databases">
        <authorList>
            <person name="Palmer J.M."/>
        </authorList>
    </citation>
    <scope>NUCLEOTIDE SEQUENCE [LARGE SCALE GENOMIC DNA]</scope>
    <source>
        <strain evidence="3 4">XC_2019</strain>
        <tissue evidence="3">Muscle</tissue>
    </source>
</reference>
<dbReference type="PANTHER" id="PTHR15583:SF14">
    <property type="entry name" value="INTERLEUKIN-17 RECEPTOR D"/>
    <property type="match status" value="1"/>
</dbReference>
<evidence type="ECO:0000313" key="4">
    <source>
        <dbReference type="Proteomes" id="UP001434883"/>
    </source>
</evidence>
<keyword evidence="1" id="KW-0732">Signal</keyword>
<protein>
    <submittedName>
        <fullName evidence="3">Uncharacterized protein</fullName>
    </submittedName>
</protein>
<evidence type="ECO:0000256" key="1">
    <source>
        <dbReference type="ARBA" id="ARBA00022729"/>
    </source>
</evidence>
<evidence type="ECO:0000313" key="3">
    <source>
        <dbReference type="EMBL" id="MEQ2194099.1"/>
    </source>
</evidence>
<feature type="compositionally biased region" description="Low complexity" evidence="2">
    <location>
        <begin position="165"/>
        <end position="179"/>
    </location>
</feature>
<proteinExistence type="predicted"/>
<keyword evidence="4" id="KW-1185">Reference proteome</keyword>
<dbReference type="Proteomes" id="UP001434883">
    <property type="component" value="Unassembled WGS sequence"/>
</dbReference>
<dbReference type="InterPro" id="IPR039465">
    <property type="entry name" value="IL-17_rcpt-like"/>
</dbReference>
<accession>A0ABV0QE56</accession>
<evidence type="ECO:0000256" key="2">
    <source>
        <dbReference type="SAM" id="MobiDB-lite"/>
    </source>
</evidence>
<feature type="compositionally biased region" description="Pro residues" evidence="2">
    <location>
        <begin position="84"/>
        <end position="95"/>
    </location>
</feature>
<comment type="caution">
    <text evidence="3">The sequence shown here is derived from an EMBL/GenBank/DDBJ whole genome shotgun (WGS) entry which is preliminary data.</text>
</comment>
<feature type="region of interest" description="Disordered" evidence="2">
    <location>
        <begin position="58"/>
        <end position="188"/>
    </location>
</feature>
<organism evidence="3 4">
    <name type="scientific">Xenoophorus captivus</name>
    <dbReference type="NCBI Taxonomy" id="1517983"/>
    <lineage>
        <taxon>Eukaryota</taxon>
        <taxon>Metazoa</taxon>
        <taxon>Chordata</taxon>
        <taxon>Craniata</taxon>
        <taxon>Vertebrata</taxon>
        <taxon>Euteleostomi</taxon>
        <taxon>Actinopterygii</taxon>
        <taxon>Neopterygii</taxon>
        <taxon>Teleostei</taxon>
        <taxon>Neoteleostei</taxon>
        <taxon>Acanthomorphata</taxon>
        <taxon>Ovalentaria</taxon>
        <taxon>Atherinomorphae</taxon>
        <taxon>Cyprinodontiformes</taxon>
        <taxon>Goodeidae</taxon>
        <taxon>Xenoophorus</taxon>
    </lineage>
</organism>
<sequence length="216" mass="23203">MDQLPQLYSRLHSSQSALADPEQQPVNISRRNYFRSKSGRSLYVSICNMHQHISQNPEWFEKQLSPAGESSAPSDLPSKHIPLPAVPPQSPPPKPACSSAPQPERRFDSGLVLNEVLDAPGHTKEGSSTGPEVPPPRDSGIYDSSVPSSELSIPLMEGLSHDQADSSSLADSESSSSGLGDEEPPTMASLRCSTACKAQLHHHHHLDHGDAHAASL</sequence>
<gene>
    <name evidence="3" type="ORF">XENOCAPTIV_023217</name>
</gene>
<dbReference type="PANTHER" id="PTHR15583">
    <property type="entry name" value="INTERLEUKIN-17 RECEPTOR"/>
    <property type="match status" value="1"/>
</dbReference>